<dbReference type="InParanoid" id="E4WSD7"/>
<dbReference type="PANTHER" id="PTHR13439:SF4">
    <property type="entry name" value="TLC DOMAIN-CONTAINING PROTEIN"/>
    <property type="match status" value="1"/>
</dbReference>
<dbReference type="GO" id="GO:0005886">
    <property type="term" value="C:plasma membrane"/>
    <property type="evidence" value="ECO:0007669"/>
    <property type="project" value="TreeGrafter"/>
</dbReference>
<evidence type="ECO:0000259" key="7">
    <source>
        <dbReference type="PROSITE" id="PS50922"/>
    </source>
</evidence>
<reference evidence="8" key="1">
    <citation type="journal article" date="2010" name="Science">
        <title>Plasticity of animal genome architecture unmasked by rapid evolution of a pelagic tunicate.</title>
        <authorList>
            <person name="Denoeud F."/>
            <person name="Henriet S."/>
            <person name="Mungpakdee S."/>
            <person name="Aury J.M."/>
            <person name="Da Silva C."/>
            <person name="Brinkmann H."/>
            <person name="Mikhaleva J."/>
            <person name="Olsen L.C."/>
            <person name="Jubin C."/>
            <person name="Canestro C."/>
            <person name="Bouquet J.M."/>
            <person name="Danks G."/>
            <person name="Poulain J."/>
            <person name="Campsteijn C."/>
            <person name="Adamski M."/>
            <person name="Cross I."/>
            <person name="Yadetie F."/>
            <person name="Muffato M."/>
            <person name="Louis A."/>
            <person name="Butcher S."/>
            <person name="Tsagkogeorga G."/>
            <person name="Konrad A."/>
            <person name="Singh S."/>
            <person name="Jensen M.F."/>
            <person name="Cong E.H."/>
            <person name="Eikeseth-Otteraa H."/>
            <person name="Noel B."/>
            <person name="Anthouard V."/>
            <person name="Porcel B.M."/>
            <person name="Kachouri-Lafond R."/>
            <person name="Nishino A."/>
            <person name="Ugolini M."/>
            <person name="Chourrout P."/>
            <person name="Nishida H."/>
            <person name="Aasland R."/>
            <person name="Huzurbazar S."/>
            <person name="Westhof E."/>
            <person name="Delsuc F."/>
            <person name="Lehrach H."/>
            <person name="Reinhardt R."/>
            <person name="Weissenbach J."/>
            <person name="Roy S.W."/>
            <person name="Artiguenave F."/>
            <person name="Postlethwait J.H."/>
            <person name="Manak J.R."/>
            <person name="Thompson E.M."/>
            <person name="Jaillon O."/>
            <person name="Du Pasquier L."/>
            <person name="Boudinot P."/>
            <person name="Liberles D.A."/>
            <person name="Volff J.N."/>
            <person name="Philippe H."/>
            <person name="Lenhard B."/>
            <person name="Roest Crollius H."/>
            <person name="Wincker P."/>
            <person name="Chourrout D."/>
        </authorList>
    </citation>
    <scope>NUCLEOTIDE SEQUENCE [LARGE SCALE GENOMIC DNA]</scope>
</reference>
<protein>
    <recommendedName>
        <fullName evidence="7">TLC domain-containing protein</fullName>
    </recommendedName>
</protein>
<name>E4WSD7_OIKDI</name>
<feature type="transmembrane region" description="Helical" evidence="6">
    <location>
        <begin position="39"/>
        <end position="59"/>
    </location>
</feature>
<dbReference type="GO" id="GO:0007009">
    <property type="term" value="P:plasma membrane organization"/>
    <property type="evidence" value="ECO:0007669"/>
    <property type="project" value="TreeGrafter"/>
</dbReference>
<keyword evidence="3 6" id="KW-1133">Transmembrane helix</keyword>
<dbReference type="OrthoDB" id="10266980at2759"/>
<feature type="transmembrane region" description="Helical" evidence="6">
    <location>
        <begin position="163"/>
        <end position="183"/>
    </location>
</feature>
<organism evidence="8">
    <name type="scientific">Oikopleura dioica</name>
    <name type="common">Tunicate</name>
    <dbReference type="NCBI Taxonomy" id="34765"/>
    <lineage>
        <taxon>Eukaryota</taxon>
        <taxon>Metazoa</taxon>
        <taxon>Chordata</taxon>
        <taxon>Tunicata</taxon>
        <taxon>Appendicularia</taxon>
        <taxon>Copelata</taxon>
        <taxon>Oikopleuridae</taxon>
        <taxon>Oikopleura</taxon>
    </lineage>
</organism>
<evidence type="ECO:0000256" key="1">
    <source>
        <dbReference type="ARBA" id="ARBA00004141"/>
    </source>
</evidence>
<gene>
    <name evidence="8" type="ORF">GSOID_T00000673001</name>
</gene>
<proteinExistence type="predicted"/>
<dbReference type="Pfam" id="PF03798">
    <property type="entry name" value="TRAM_LAG1_CLN8"/>
    <property type="match status" value="1"/>
</dbReference>
<keyword evidence="4 5" id="KW-0472">Membrane</keyword>
<dbReference type="PROSITE" id="PS50922">
    <property type="entry name" value="TLC"/>
    <property type="match status" value="1"/>
</dbReference>
<evidence type="ECO:0000313" key="8">
    <source>
        <dbReference type="EMBL" id="CBY20670.1"/>
    </source>
</evidence>
<sequence length="241" mass="27519">MESPLQLSVCSLGWFFFLRRAMSDCGKFDKLEKKKRTETINLAVSVFHSFFSGIGALIAITRMPEILEDMVYAHSNLSACVTSFTFGYFVYDFFDLLAASRWSISKNNFDIILHHVLVICCFGSCVVQQRYMGLSMLSILMEVNSVFLHLRKISRNFDIRSGIVYHAIVALNFLTLIAFRIVVSYKMIVWLSTVDRSGIPTVVFYLGVIAMPVIAAMNCTLFYRCLRVDILRPLSRPIKKD</sequence>
<dbReference type="GO" id="GO:0097035">
    <property type="term" value="P:regulation of membrane lipid distribution"/>
    <property type="evidence" value="ECO:0007669"/>
    <property type="project" value="TreeGrafter"/>
</dbReference>
<evidence type="ECO:0000256" key="4">
    <source>
        <dbReference type="ARBA" id="ARBA00023136"/>
    </source>
</evidence>
<accession>E4WSD7</accession>
<evidence type="ECO:0000313" key="9">
    <source>
        <dbReference type="Proteomes" id="UP000001307"/>
    </source>
</evidence>
<feature type="transmembrane region" description="Helical" evidence="6">
    <location>
        <begin position="111"/>
        <end position="127"/>
    </location>
</feature>
<evidence type="ECO:0000256" key="5">
    <source>
        <dbReference type="PROSITE-ProRule" id="PRU00205"/>
    </source>
</evidence>
<dbReference type="GO" id="GO:0071709">
    <property type="term" value="P:membrane assembly"/>
    <property type="evidence" value="ECO:0007669"/>
    <property type="project" value="TreeGrafter"/>
</dbReference>
<evidence type="ECO:0000256" key="6">
    <source>
        <dbReference type="SAM" id="Phobius"/>
    </source>
</evidence>
<dbReference type="EMBL" id="FN653015">
    <property type="protein sequence ID" value="CBY20670.1"/>
    <property type="molecule type" value="Genomic_DNA"/>
</dbReference>
<evidence type="ECO:0000256" key="2">
    <source>
        <dbReference type="ARBA" id="ARBA00022692"/>
    </source>
</evidence>
<feature type="transmembrane region" description="Helical" evidence="6">
    <location>
        <begin position="71"/>
        <end position="91"/>
    </location>
</feature>
<dbReference type="InterPro" id="IPR006634">
    <property type="entry name" value="TLC-dom"/>
</dbReference>
<dbReference type="SMART" id="SM00724">
    <property type="entry name" value="TLC"/>
    <property type="match status" value="1"/>
</dbReference>
<dbReference type="AlphaFoldDB" id="E4WSD7"/>
<evidence type="ECO:0000256" key="3">
    <source>
        <dbReference type="ARBA" id="ARBA00022989"/>
    </source>
</evidence>
<dbReference type="PANTHER" id="PTHR13439">
    <property type="entry name" value="CT120 PROTEIN"/>
    <property type="match status" value="1"/>
</dbReference>
<dbReference type="GO" id="GO:0055091">
    <property type="term" value="P:phospholipid homeostasis"/>
    <property type="evidence" value="ECO:0007669"/>
    <property type="project" value="TreeGrafter"/>
</dbReference>
<dbReference type="InterPro" id="IPR050846">
    <property type="entry name" value="TLCD"/>
</dbReference>
<feature type="domain" description="TLC" evidence="7">
    <location>
        <begin position="34"/>
        <end position="218"/>
    </location>
</feature>
<feature type="transmembrane region" description="Helical" evidence="6">
    <location>
        <begin position="203"/>
        <end position="226"/>
    </location>
</feature>
<keyword evidence="2 5" id="KW-0812">Transmembrane</keyword>
<comment type="subcellular location">
    <subcellularLocation>
        <location evidence="1">Membrane</location>
        <topology evidence="1">Multi-pass membrane protein</topology>
    </subcellularLocation>
</comment>
<keyword evidence="9" id="KW-1185">Reference proteome</keyword>
<dbReference type="Proteomes" id="UP000001307">
    <property type="component" value="Unassembled WGS sequence"/>
</dbReference>